<evidence type="ECO:0000259" key="2">
    <source>
        <dbReference type="Pfam" id="PF04695"/>
    </source>
</evidence>
<evidence type="ECO:0000313" key="4">
    <source>
        <dbReference type="Proteomes" id="UP001310594"/>
    </source>
</evidence>
<feature type="region of interest" description="Disordered" evidence="1">
    <location>
        <begin position="1"/>
        <end position="51"/>
    </location>
</feature>
<feature type="compositionally biased region" description="Low complexity" evidence="1">
    <location>
        <begin position="98"/>
        <end position="115"/>
    </location>
</feature>
<evidence type="ECO:0000313" key="3">
    <source>
        <dbReference type="EMBL" id="KAK5697474.1"/>
    </source>
</evidence>
<accession>A0AAN7W8K0</accession>
<dbReference type="Pfam" id="PF04695">
    <property type="entry name" value="Pex14_N"/>
    <property type="match status" value="1"/>
</dbReference>
<dbReference type="Gene3D" id="1.10.10.10">
    <property type="entry name" value="Winged helix-like DNA-binding domain superfamily/Winged helix DNA-binding domain"/>
    <property type="match status" value="1"/>
</dbReference>
<dbReference type="AlphaFoldDB" id="A0AAN7W8K0"/>
<dbReference type="Proteomes" id="UP001310594">
    <property type="component" value="Unassembled WGS sequence"/>
</dbReference>
<feature type="region of interest" description="Disordered" evidence="1">
    <location>
        <begin position="91"/>
        <end position="160"/>
    </location>
</feature>
<proteinExistence type="predicted"/>
<organism evidence="3 4">
    <name type="scientific">Elasticomyces elasticus</name>
    <dbReference type="NCBI Taxonomy" id="574655"/>
    <lineage>
        <taxon>Eukaryota</taxon>
        <taxon>Fungi</taxon>
        <taxon>Dikarya</taxon>
        <taxon>Ascomycota</taxon>
        <taxon>Pezizomycotina</taxon>
        <taxon>Dothideomycetes</taxon>
        <taxon>Dothideomycetidae</taxon>
        <taxon>Mycosphaerellales</taxon>
        <taxon>Teratosphaeriaceae</taxon>
        <taxon>Elasticomyces</taxon>
    </lineage>
</organism>
<feature type="compositionally biased region" description="Low complexity" evidence="1">
    <location>
        <begin position="131"/>
        <end position="146"/>
    </location>
</feature>
<protein>
    <recommendedName>
        <fullName evidence="2">Peroxisome membrane anchor protein Pex14p N-terminal domain-containing protein</fullName>
    </recommendedName>
</protein>
<evidence type="ECO:0000256" key="1">
    <source>
        <dbReference type="SAM" id="MobiDB-lite"/>
    </source>
</evidence>
<dbReference type="EMBL" id="JAVRQU010000011">
    <property type="protein sequence ID" value="KAK5697474.1"/>
    <property type="molecule type" value="Genomic_DNA"/>
</dbReference>
<feature type="compositionally biased region" description="Acidic residues" evidence="1">
    <location>
        <begin position="35"/>
        <end position="45"/>
    </location>
</feature>
<dbReference type="InterPro" id="IPR006785">
    <property type="entry name" value="Pex14_N"/>
</dbReference>
<reference evidence="3" key="1">
    <citation type="submission" date="2023-08" db="EMBL/GenBank/DDBJ databases">
        <title>Black Yeasts Isolated from many extreme environments.</title>
        <authorList>
            <person name="Coleine C."/>
            <person name="Stajich J.E."/>
            <person name="Selbmann L."/>
        </authorList>
    </citation>
    <scope>NUCLEOTIDE SEQUENCE</scope>
    <source>
        <strain evidence="3">CCFEE 5810</strain>
    </source>
</reference>
<name>A0AAN7W8K0_9PEZI</name>
<feature type="compositionally biased region" description="Acidic residues" evidence="1">
    <location>
        <begin position="256"/>
        <end position="275"/>
    </location>
</feature>
<dbReference type="InterPro" id="IPR036388">
    <property type="entry name" value="WH-like_DNA-bd_sf"/>
</dbReference>
<feature type="region of interest" description="Disordered" evidence="1">
    <location>
        <begin position="238"/>
        <end position="318"/>
    </location>
</feature>
<sequence length="428" mass="46037">MSDSPPKRPTIPSWQQATAKPVPEDKDNTPPSPPDDAEAETEETPPPDSTTAHLNMIEAFLSDPSIQNQPTEKKKAFLQTKNIPVETIEQILKPADQTQTPTPTSTPTPTETTNPAVFEATEFSTFRSLHQQQQQSQSPPLAAVQQDLSRQERTVDRPPPVITYPEFLVSAHVPPPLLTPSRVLTAAYVASGLAALCYGASKFLVGPMSDSLTEARREFAVHNQEKLNEFNERLSGIVSKVPSSPVGRGGEKGEVEVEGEGDEDEDGGSEAEDPTELYHRDTGTQTSLPPSPVPQASDPFLPAAANLTATNPPKKSPTEYQAGGLELLSTHLTSLATSTSSHTSSLTSAKSEIDQLRHVLDSLQYGGDRGYSFFDAGMGEWSGRVGDQRVDGVGEKWGKVEGLKKEIRGVKGVLLSARRFPGVGVGAR</sequence>
<feature type="compositionally biased region" description="Low complexity" evidence="1">
    <location>
        <begin position="299"/>
        <end position="313"/>
    </location>
</feature>
<gene>
    <name evidence="3" type="ORF">LTR97_007612</name>
</gene>
<feature type="domain" description="Peroxisome membrane anchor protein Pex14p N-terminal" evidence="2">
    <location>
        <begin position="59"/>
        <end position="93"/>
    </location>
</feature>
<comment type="caution">
    <text evidence="3">The sequence shown here is derived from an EMBL/GenBank/DDBJ whole genome shotgun (WGS) entry which is preliminary data.</text>
</comment>